<dbReference type="OrthoDB" id="309640at2759"/>
<reference evidence="3 4" key="1">
    <citation type="submission" date="2016-04" db="EMBL/GenBank/DDBJ databases">
        <title>A degradative enzymes factory behind the ericoid mycorrhizal symbiosis.</title>
        <authorList>
            <consortium name="DOE Joint Genome Institute"/>
            <person name="Martino E."/>
            <person name="Morin E."/>
            <person name="Grelet G."/>
            <person name="Kuo A."/>
            <person name="Kohler A."/>
            <person name="Daghino S."/>
            <person name="Barry K."/>
            <person name="Choi C."/>
            <person name="Cichocki N."/>
            <person name="Clum A."/>
            <person name="Copeland A."/>
            <person name="Hainaut M."/>
            <person name="Haridas S."/>
            <person name="Labutti K."/>
            <person name="Lindquist E."/>
            <person name="Lipzen A."/>
            <person name="Khouja H.-R."/>
            <person name="Murat C."/>
            <person name="Ohm R."/>
            <person name="Olson A."/>
            <person name="Spatafora J."/>
            <person name="Veneault-Fourrey C."/>
            <person name="Henrissat B."/>
            <person name="Grigoriev I."/>
            <person name="Martin F."/>
            <person name="Perotto S."/>
        </authorList>
    </citation>
    <scope>NUCLEOTIDE SEQUENCE [LARGE SCALE GENOMIC DNA]</scope>
    <source>
        <strain evidence="3 4">F</strain>
    </source>
</reference>
<dbReference type="Proteomes" id="UP000235786">
    <property type="component" value="Unassembled WGS sequence"/>
</dbReference>
<dbReference type="CDD" id="cd00448">
    <property type="entry name" value="YjgF_YER057c_UK114_family"/>
    <property type="match status" value="1"/>
</dbReference>
<feature type="region of interest" description="Disordered" evidence="2">
    <location>
        <begin position="1"/>
        <end position="21"/>
    </location>
</feature>
<dbReference type="GO" id="GO:0019239">
    <property type="term" value="F:deaminase activity"/>
    <property type="evidence" value="ECO:0007669"/>
    <property type="project" value="TreeGrafter"/>
</dbReference>
<dbReference type="Pfam" id="PF01042">
    <property type="entry name" value="Ribonuc_L-PSP"/>
    <property type="match status" value="1"/>
</dbReference>
<protein>
    <submittedName>
        <fullName evidence="3">YjgF-like protein</fullName>
    </submittedName>
</protein>
<gene>
    <name evidence="3" type="ORF">L207DRAFT_516917</name>
</gene>
<dbReference type="EMBL" id="KZ613953">
    <property type="protein sequence ID" value="PMD34769.1"/>
    <property type="molecule type" value="Genomic_DNA"/>
</dbReference>
<dbReference type="PANTHER" id="PTHR11803">
    <property type="entry name" value="2-IMINOBUTANOATE/2-IMINOPROPANOATE DEAMINASE RIDA"/>
    <property type="match status" value="1"/>
</dbReference>
<dbReference type="AlphaFoldDB" id="A0A2J6R8C2"/>
<evidence type="ECO:0000313" key="3">
    <source>
        <dbReference type="EMBL" id="PMD34769.1"/>
    </source>
</evidence>
<dbReference type="STRING" id="1149755.A0A2J6R8C2"/>
<sequence>MTNVFSPENHPTFHPSYSHISSTPLGPTSRLITLAGQIGRDSTTNTTPSSFLEQVDIALKNVKTCLDAAGAKKTDIILTRQYIVGIEGHDYKGRVERYRAWMEGHAPPSTLIGVAGLATKEMLYEIEVMAVVSG</sequence>
<organism evidence="3 4">
    <name type="scientific">Hyaloscypha variabilis (strain UAMH 11265 / GT02V1 / F)</name>
    <name type="common">Meliniomyces variabilis</name>
    <dbReference type="NCBI Taxonomy" id="1149755"/>
    <lineage>
        <taxon>Eukaryota</taxon>
        <taxon>Fungi</taxon>
        <taxon>Dikarya</taxon>
        <taxon>Ascomycota</taxon>
        <taxon>Pezizomycotina</taxon>
        <taxon>Leotiomycetes</taxon>
        <taxon>Helotiales</taxon>
        <taxon>Hyaloscyphaceae</taxon>
        <taxon>Hyaloscypha</taxon>
        <taxon>Hyaloscypha variabilis</taxon>
    </lineage>
</organism>
<dbReference type="GO" id="GO:0005829">
    <property type="term" value="C:cytosol"/>
    <property type="evidence" value="ECO:0007669"/>
    <property type="project" value="TreeGrafter"/>
</dbReference>
<proteinExistence type="inferred from homology"/>
<dbReference type="PANTHER" id="PTHR11803:SF58">
    <property type="entry name" value="PROTEIN HMF1-RELATED"/>
    <property type="match status" value="1"/>
</dbReference>
<accession>A0A2J6R8C2</accession>
<keyword evidence="4" id="KW-1185">Reference proteome</keyword>
<evidence type="ECO:0000313" key="4">
    <source>
        <dbReference type="Proteomes" id="UP000235786"/>
    </source>
</evidence>
<dbReference type="Gene3D" id="3.30.1330.40">
    <property type="entry name" value="RutC-like"/>
    <property type="match status" value="1"/>
</dbReference>
<dbReference type="SUPFAM" id="SSF55298">
    <property type="entry name" value="YjgF-like"/>
    <property type="match status" value="1"/>
</dbReference>
<dbReference type="InterPro" id="IPR006175">
    <property type="entry name" value="YjgF/YER057c/UK114"/>
</dbReference>
<dbReference type="InterPro" id="IPR035959">
    <property type="entry name" value="RutC-like_sf"/>
</dbReference>
<evidence type="ECO:0000256" key="1">
    <source>
        <dbReference type="ARBA" id="ARBA00010552"/>
    </source>
</evidence>
<name>A0A2J6R8C2_HYAVF</name>
<comment type="similarity">
    <text evidence="1">Belongs to the RutC family.</text>
</comment>
<evidence type="ECO:0000256" key="2">
    <source>
        <dbReference type="SAM" id="MobiDB-lite"/>
    </source>
</evidence>